<evidence type="ECO:0000259" key="2">
    <source>
        <dbReference type="Pfam" id="PF01855"/>
    </source>
</evidence>
<dbReference type="Pfam" id="PF01855">
    <property type="entry name" value="POR_N"/>
    <property type="match status" value="1"/>
</dbReference>
<dbReference type="InterPro" id="IPR009014">
    <property type="entry name" value="Transketo_C/PFOR_II"/>
</dbReference>
<dbReference type="CDD" id="cd07034">
    <property type="entry name" value="TPP_PYR_PFOR_IOR-alpha_like"/>
    <property type="match status" value="1"/>
</dbReference>
<dbReference type="InterPro" id="IPR050722">
    <property type="entry name" value="Pyruvate:ferred/Flavod_OxRd"/>
</dbReference>
<gene>
    <name evidence="4" type="primary">porA</name>
    <name evidence="4" type="ORF">TTHT_1225</name>
</gene>
<dbReference type="RefSeq" id="WP_201327049.1">
    <property type="nucleotide sequence ID" value="NZ_AP017470.1"/>
</dbReference>
<dbReference type="SUPFAM" id="SSF52518">
    <property type="entry name" value="Thiamin diphosphate-binding fold (THDP-binding)"/>
    <property type="match status" value="1"/>
</dbReference>
<dbReference type="SUPFAM" id="SSF52922">
    <property type="entry name" value="TK C-terminal domain-like"/>
    <property type="match status" value="1"/>
</dbReference>
<evidence type="ECO:0000256" key="1">
    <source>
        <dbReference type="ARBA" id="ARBA00023002"/>
    </source>
</evidence>
<dbReference type="Gene3D" id="3.40.50.920">
    <property type="match status" value="1"/>
</dbReference>
<organism evidence="4 5">
    <name type="scientific">Thermotomaculum hydrothermale</name>
    <dbReference type="NCBI Taxonomy" id="981385"/>
    <lineage>
        <taxon>Bacteria</taxon>
        <taxon>Pseudomonadati</taxon>
        <taxon>Acidobacteriota</taxon>
        <taxon>Holophagae</taxon>
        <taxon>Thermotomaculales</taxon>
        <taxon>Thermotomaculaceae</taxon>
        <taxon>Thermotomaculum</taxon>
    </lineage>
</organism>
<reference evidence="4 5" key="1">
    <citation type="journal article" date="2012" name="Extremophiles">
        <title>Thermotomaculum hydrothermale gen. nov., sp. nov., a novel heterotrophic thermophile within the phylum Acidobacteria from a deep-sea hydrothermal vent chimney in the Southern Okinawa Trough.</title>
        <authorList>
            <person name="Izumi H."/>
            <person name="Nunoura T."/>
            <person name="Miyazaki M."/>
            <person name="Mino S."/>
            <person name="Toki T."/>
            <person name="Takai K."/>
            <person name="Sako Y."/>
            <person name="Sawabe T."/>
            <person name="Nakagawa S."/>
        </authorList>
    </citation>
    <scope>NUCLEOTIDE SEQUENCE [LARGE SCALE GENOMIC DNA]</scope>
    <source>
        <strain evidence="4 5">AC55</strain>
    </source>
</reference>
<dbReference type="GO" id="GO:0019164">
    <property type="term" value="F:pyruvate synthase activity"/>
    <property type="evidence" value="ECO:0007669"/>
    <property type="project" value="UniProtKB-EC"/>
</dbReference>
<dbReference type="Gene3D" id="3.40.50.970">
    <property type="match status" value="1"/>
</dbReference>
<evidence type="ECO:0000313" key="5">
    <source>
        <dbReference type="Proteomes" id="UP000595564"/>
    </source>
</evidence>
<dbReference type="AlphaFoldDB" id="A0A7R6SZH2"/>
<dbReference type="InterPro" id="IPR033412">
    <property type="entry name" value="PFOR_II"/>
</dbReference>
<dbReference type="GO" id="GO:0006979">
    <property type="term" value="P:response to oxidative stress"/>
    <property type="evidence" value="ECO:0007669"/>
    <property type="project" value="TreeGrafter"/>
</dbReference>
<feature type="domain" description="Pyruvate flavodoxin/ferredoxin oxidoreductase pyrimidine binding" evidence="2">
    <location>
        <begin position="30"/>
        <end position="249"/>
    </location>
</feature>
<dbReference type="Proteomes" id="UP000595564">
    <property type="component" value="Chromosome"/>
</dbReference>
<evidence type="ECO:0000259" key="3">
    <source>
        <dbReference type="Pfam" id="PF17147"/>
    </source>
</evidence>
<protein>
    <submittedName>
        <fullName evidence="4">Pyruvate ferredoxin oxidoreductase, alpha subunit</fullName>
        <ecNumber evidence="4">1.2.7.1</ecNumber>
    </submittedName>
</protein>
<dbReference type="PANTHER" id="PTHR32154">
    <property type="entry name" value="PYRUVATE-FLAVODOXIN OXIDOREDUCTASE-RELATED"/>
    <property type="match status" value="1"/>
</dbReference>
<sequence>MTDVKNMENAVEFKRHNPKILKGNFAAAEAAKLCKAGFIPAYPITPQTTIVEELSRKVATGEMDATYVNMDSEHSVFAAAMGAAMAGERVFTATSGQGLFYAHEVLHAIAHFRLPMVVCNVGRPSIPWNIWADQTDSLAQRDTGWIQIYTETSQEVLDTIIQGYIITETLDIPVMVVLDAFYLSHTSENVWVPEQSLVDEFLPPKQKKGVEIDGYHPKAIGGLIPPEEYETFEYAWWKDALKVEDLVNTVGKQFGEKFGRNYQAVEAININEKTEMVFVTTSTITTTVRGILNLHPEIGILKIRLMKPFPKKSVLEALKPLSDNALIVNIERNFLGGKEGALMQEMKRALYGERYFKMYDIYAGMGGKDVSPITIENMIDKVRSNPDEIIWIDFE</sequence>
<keyword evidence="1 4" id="KW-0560">Oxidoreductase</keyword>
<dbReference type="PANTHER" id="PTHR32154:SF0">
    <property type="entry name" value="PYRUVATE-FLAVODOXIN OXIDOREDUCTASE-RELATED"/>
    <property type="match status" value="1"/>
</dbReference>
<keyword evidence="5" id="KW-1185">Reference proteome</keyword>
<dbReference type="Pfam" id="PF17147">
    <property type="entry name" value="PFOR_II"/>
    <property type="match status" value="1"/>
</dbReference>
<dbReference type="InterPro" id="IPR002880">
    <property type="entry name" value="Pyrv_Fd/Flavodoxin_OxRdtase_N"/>
</dbReference>
<feature type="domain" description="Pyruvate:ferredoxin oxidoreductase core" evidence="3">
    <location>
        <begin position="275"/>
        <end position="372"/>
    </location>
</feature>
<dbReference type="InterPro" id="IPR029061">
    <property type="entry name" value="THDP-binding"/>
</dbReference>
<dbReference type="KEGG" id="thyd:TTHT_1225"/>
<proteinExistence type="predicted"/>
<dbReference type="EMBL" id="AP017470">
    <property type="protein sequence ID" value="BBB32747.1"/>
    <property type="molecule type" value="Genomic_DNA"/>
</dbReference>
<keyword evidence="4" id="KW-0670">Pyruvate</keyword>
<dbReference type="FunFam" id="3.40.50.970:FF:000012">
    <property type="entry name" value="Pyruvate:ferredoxin (Flavodoxin) oxidoreductase"/>
    <property type="match status" value="1"/>
</dbReference>
<dbReference type="EC" id="1.2.7.1" evidence="4"/>
<name>A0A7R6SZH2_9BACT</name>
<evidence type="ECO:0000313" key="4">
    <source>
        <dbReference type="EMBL" id="BBB32747.1"/>
    </source>
</evidence>
<accession>A0A7R6SZH2</accession>